<dbReference type="PRINTS" id="PR00959">
    <property type="entry name" value="MEVGALKINASE"/>
</dbReference>
<evidence type="ECO:0000256" key="6">
    <source>
        <dbReference type="ARBA" id="ARBA00022679"/>
    </source>
</evidence>
<dbReference type="AlphaFoldDB" id="A0A9D4N468"/>
<evidence type="ECO:0000256" key="5">
    <source>
        <dbReference type="ARBA" id="ARBA00022516"/>
    </source>
</evidence>
<comment type="catalytic activity">
    <reaction evidence="18">
        <text>(R)-mevalonate + ATP = (R)-5-phosphomevalonate + ADP + H(+)</text>
        <dbReference type="Rhea" id="RHEA:17065"/>
        <dbReference type="ChEBI" id="CHEBI:15378"/>
        <dbReference type="ChEBI" id="CHEBI:30616"/>
        <dbReference type="ChEBI" id="CHEBI:36464"/>
        <dbReference type="ChEBI" id="CHEBI:58146"/>
        <dbReference type="ChEBI" id="CHEBI:456216"/>
        <dbReference type="EC" id="2.7.1.36"/>
    </reaction>
</comment>
<keyword evidence="11" id="KW-0460">Magnesium</keyword>
<evidence type="ECO:0000313" key="22">
    <source>
        <dbReference type="Proteomes" id="UP000828390"/>
    </source>
</evidence>
<evidence type="ECO:0000256" key="4">
    <source>
        <dbReference type="ARBA" id="ARBA00022490"/>
    </source>
</evidence>
<keyword evidence="10 18" id="KW-0067">ATP-binding</keyword>
<keyword evidence="5 18" id="KW-0444">Lipid biosynthesis</keyword>
<dbReference type="InterPro" id="IPR036554">
    <property type="entry name" value="GHMP_kinase_C_sf"/>
</dbReference>
<dbReference type="EC" id="2.7.1.36" evidence="3 18"/>
<name>A0A9D4N468_DREPO</name>
<reference evidence="21" key="1">
    <citation type="journal article" date="2019" name="bioRxiv">
        <title>The Genome of the Zebra Mussel, Dreissena polymorpha: A Resource for Invasive Species Research.</title>
        <authorList>
            <person name="McCartney M.A."/>
            <person name="Auch B."/>
            <person name="Kono T."/>
            <person name="Mallez S."/>
            <person name="Zhang Y."/>
            <person name="Obille A."/>
            <person name="Becker A."/>
            <person name="Abrahante J.E."/>
            <person name="Garbe J."/>
            <person name="Badalamenti J.P."/>
            <person name="Herman A."/>
            <person name="Mangelson H."/>
            <person name="Liachko I."/>
            <person name="Sullivan S."/>
            <person name="Sone E.D."/>
            <person name="Koren S."/>
            <person name="Silverstein K.A.T."/>
            <person name="Beckman K.B."/>
            <person name="Gohl D.M."/>
        </authorList>
    </citation>
    <scope>NUCLEOTIDE SEQUENCE</scope>
    <source>
        <strain evidence="21">Duluth1</strain>
        <tissue evidence="21">Whole animal</tissue>
    </source>
</reference>
<evidence type="ECO:0000256" key="10">
    <source>
        <dbReference type="ARBA" id="ARBA00022840"/>
    </source>
</evidence>
<dbReference type="GO" id="GO:0005829">
    <property type="term" value="C:cytosol"/>
    <property type="evidence" value="ECO:0007669"/>
    <property type="project" value="TreeGrafter"/>
</dbReference>
<evidence type="ECO:0000256" key="13">
    <source>
        <dbReference type="ARBA" id="ARBA00023011"/>
    </source>
</evidence>
<keyword evidence="7" id="KW-0479">Metal-binding</keyword>
<evidence type="ECO:0000259" key="19">
    <source>
        <dbReference type="Pfam" id="PF00288"/>
    </source>
</evidence>
<dbReference type="InterPro" id="IPR013750">
    <property type="entry name" value="GHMP_kinase_C_dom"/>
</dbReference>
<evidence type="ECO:0000256" key="17">
    <source>
        <dbReference type="ARBA" id="ARBA00029438"/>
    </source>
</evidence>
<evidence type="ECO:0000256" key="9">
    <source>
        <dbReference type="ARBA" id="ARBA00022777"/>
    </source>
</evidence>
<feature type="domain" description="GHMP kinase N-terminal" evidence="19">
    <location>
        <begin position="129"/>
        <end position="214"/>
    </location>
</feature>
<keyword evidence="13 18" id="KW-0756">Sterol biosynthesis</keyword>
<dbReference type="GO" id="GO:0046872">
    <property type="term" value="F:metal ion binding"/>
    <property type="evidence" value="ECO:0007669"/>
    <property type="project" value="UniProtKB-KW"/>
</dbReference>
<accession>A0A9D4N468</accession>
<keyword evidence="8 18" id="KW-0547">Nucleotide-binding</keyword>
<dbReference type="SUPFAM" id="SSF55060">
    <property type="entry name" value="GHMP Kinase, C-terminal domain"/>
    <property type="match status" value="1"/>
</dbReference>
<dbReference type="PANTHER" id="PTHR43290:SF2">
    <property type="entry name" value="MEVALONATE KINASE"/>
    <property type="match status" value="1"/>
</dbReference>
<keyword evidence="6 18" id="KW-0808">Transferase</keyword>
<organism evidence="21 22">
    <name type="scientific">Dreissena polymorpha</name>
    <name type="common">Zebra mussel</name>
    <name type="synonym">Mytilus polymorpha</name>
    <dbReference type="NCBI Taxonomy" id="45954"/>
    <lineage>
        <taxon>Eukaryota</taxon>
        <taxon>Metazoa</taxon>
        <taxon>Spiralia</taxon>
        <taxon>Lophotrochozoa</taxon>
        <taxon>Mollusca</taxon>
        <taxon>Bivalvia</taxon>
        <taxon>Autobranchia</taxon>
        <taxon>Heteroconchia</taxon>
        <taxon>Euheterodonta</taxon>
        <taxon>Imparidentia</taxon>
        <taxon>Neoheterodontei</taxon>
        <taxon>Myida</taxon>
        <taxon>Dreissenoidea</taxon>
        <taxon>Dreissenidae</taxon>
        <taxon>Dreissena</taxon>
    </lineage>
</organism>
<evidence type="ECO:0000256" key="11">
    <source>
        <dbReference type="ARBA" id="ARBA00022842"/>
    </source>
</evidence>
<keyword evidence="9 18" id="KW-0418">Kinase</keyword>
<proteinExistence type="inferred from homology"/>
<dbReference type="FunFam" id="3.30.70.890:FF:000003">
    <property type="entry name" value="Mevalonate kinase"/>
    <property type="match status" value="1"/>
</dbReference>
<evidence type="ECO:0000256" key="7">
    <source>
        <dbReference type="ARBA" id="ARBA00022723"/>
    </source>
</evidence>
<keyword evidence="12 18" id="KW-0752">Steroid biosynthesis</keyword>
<dbReference type="InterPro" id="IPR014721">
    <property type="entry name" value="Ribsml_uS5_D2-typ_fold_subgr"/>
</dbReference>
<dbReference type="Pfam" id="PF00288">
    <property type="entry name" value="GHMP_kinases_N"/>
    <property type="match status" value="1"/>
</dbReference>
<dbReference type="GO" id="GO:0019287">
    <property type="term" value="P:isopentenyl diphosphate biosynthetic process, mevalonate pathway"/>
    <property type="evidence" value="ECO:0007669"/>
    <property type="project" value="TreeGrafter"/>
</dbReference>
<dbReference type="InterPro" id="IPR006205">
    <property type="entry name" value="Mev_gal_kin"/>
</dbReference>
<dbReference type="OrthoDB" id="1652964at2759"/>
<keyword evidence="4 18" id="KW-0963">Cytoplasm</keyword>
<evidence type="ECO:0000313" key="21">
    <source>
        <dbReference type="EMBL" id="KAH3887485.1"/>
    </source>
</evidence>
<protein>
    <recommendedName>
        <fullName evidence="3 18">Mevalonate kinase</fullName>
        <shortName evidence="18">MK</shortName>
        <ecNumber evidence="3 18">2.7.1.36</ecNumber>
    </recommendedName>
</protein>
<dbReference type="PROSITE" id="PS00627">
    <property type="entry name" value="GHMP_KINASES_ATP"/>
    <property type="match status" value="1"/>
</dbReference>
<keyword evidence="15 18" id="KW-1207">Sterol metabolism</keyword>
<sequence length="387" mass="41843">MALKISVPGKIILFGEHAVVYGKAAIAASVNLRSDVVLSPCKSEEVRIAFAALDLVACWPLKKLQDISKMKYVDINNPMPLSDTQLEDLVQIAAMGKDRSNVKLQAVLIFLYFYVSVASSHKDCTAQQNLLSGLLVSVTTQLPIAAGLGSSASFNVALAAALLLQHGYVGGTFIDDEWIWNEGDLDLINKWAFEGERIVHGTPSGIDNSVACFGGAIKFQNKTITHLGQIPNLQILVTSTGIPKNTKTLVAKVKERKDMMPDVFGPIMEAVEGVTAQCLLSFEELKNNSPTQKDSFKILETLIDINQNLLQAMGVSHHRLNRICEITLKHGLHSKLTGAGGGGCTYTLITPATSADDLEKVQVELCSEGFECFLANICSNGVTCHRT</sequence>
<dbReference type="Proteomes" id="UP000828390">
    <property type="component" value="Unassembled WGS sequence"/>
</dbReference>
<dbReference type="EMBL" id="JAIWYP010000001">
    <property type="protein sequence ID" value="KAH3887485.1"/>
    <property type="molecule type" value="Genomic_DNA"/>
</dbReference>
<evidence type="ECO:0000256" key="3">
    <source>
        <dbReference type="ARBA" id="ARBA00012103"/>
    </source>
</evidence>
<evidence type="ECO:0000256" key="15">
    <source>
        <dbReference type="ARBA" id="ARBA00023166"/>
    </source>
</evidence>
<comment type="similarity">
    <text evidence="2 18">Belongs to the GHMP kinase family. Mevalonate kinase subfamily.</text>
</comment>
<dbReference type="GO" id="GO:0005524">
    <property type="term" value="F:ATP binding"/>
    <property type="evidence" value="ECO:0007669"/>
    <property type="project" value="UniProtKB-KW"/>
</dbReference>
<dbReference type="Gene3D" id="3.30.230.10">
    <property type="match status" value="1"/>
</dbReference>
<comment type="subcellular location">
    <subcellularLocation>
        <location evidence="1 18">Cytoplasm</location>
    </subcellularLocation>
</comment>
<dbReference type="PANTHER" id="PTHR43290">
    <property type="entry name" value="MEVALONATE KINASE"/>
    <property type="match status" value="1"/>
</dbReference>
<keyword evidence="22" id="KW-1185">Reference proteome</keyword>
<evidence type="ECO:0000256" key="8">
    <source>
        <dbReference type="ARBA" id="ARBA00022741"/>
    </source>
</evidence>
<evidence type="ECO:0000256" key="16">
    <source>
        <dbReference type="ARBA" id="ARBA00023221"/>
    </source>
</evidence>
<evidence type="ECO:0000256" key="2">
    <source>
        <dbReference type="ARBA" id="ARBA00006495"/>
    </source>
</evidence>
<dbReference type="InterPro" id="IPR006203">
    <property type="entry name" value="GHMP_knse_ATP-bd_CS"/>
</dbReference>
<keyword evidence="16 18" id="KW-0753">Steroid metabolism</keyword>
<evidence type="ECO:0000256" key="14">
    <source>
        <dbReference type="ARBA" id="ARBA00023098"/>
    </source>
</evidence>
<feature type="domain" description="GHMP kinase C-terminal" evidence="20">
    <location>
        <begin position="295"/>
        <end position="365"/>
    </location>
</feature>
<evidence type="ECO:0000256" key="1">
    <source>
        <dbReference type="ARBA" id="ARBA00004496"/>
    </source>
</evidence>
<evidence type="ECO:0000256" key="12">
    <source>
        <dbReference type="ARBA" id="ARBA00022955"/>
    </source>
</evidence>
<evidence type="ECO:0000256" key="18">
    <source>
        <dbReference type="RuleBase" id="RU363087"/>
    </source>
</evidence>
<dbReference type="GO" id="GO:0004496">
    <property type="term" value="F:mevalonate kinase activity"/>
    <property type="evidence" value="ECO:0007669"/>
    <property type="project" value="UniProtKB-EC"/>
</dbReference>
<dbReference type="Gene3D" id="3.30.70.890">
    <property type="entry name" value="GHMP kinase, C-terminal domain"/>
    <property type="match status" value="1"/>
</dbReference>
<comment type="pathway">
    <text evidence="17 18">Isoprenoid biosynthesis; isopentenyl diphosphate biosynthesis via mevalonate pathway; isopentenyl diphosphate from (R)-mevalonate: step 1/3.</text>
</comment>
<comment type="caution">
    <text evidence="21">The sequence shown here is derived from an EMBL/GenBank/DDBJ whole genome shotgun (WGS) entry which is preliminary data.</text>
</comment>
<gene>
    <name evidence="21" type="ORF">DPMN_011502</name>
</gene>
<reference evidence="21" key="2">
    <citation type="submission" date="2020-11" db="EMBL/GenBank/DDBJ databases">
        <authorList>
            <person name="McCartney M.A."/>
            <person name="Auch B."/>
            <person name="Kono T."/>
            <person name="Mallez S."/>
            <person name="Becker A."/>
            <person name="Gohl D.M."/>
            <person name="Silverstein K.A.T."/>
            <person name="Koren S."/>
            <person name="Bechman K.B."/>
            <person name="Herman A."/>
            <person name="Abrahante J.E."/>
            <person name="Garbe J."/>
        </authorList>
    </citation>
    <scope>NUCLEOTIDE SEQUENCE</scope>
    <source>
        <strain evidence="21">Duluth1</strain>
        <tissue evidence="21">Whole animal</tissue>
    </source>
</reference>
<dbReference type="InterPro" id="IPR020568">
    <property type="entry name" value="Ribosomal_Su5_D2-typ_SF"/>
</dbReference>
<evidence type="ECO:0000259" key="20">
    <source>
        <dbReference type="Pfam" id="PF08544"/>
    </source>
</evidence>
<dbReference type="SUPFAM" id="SSF54211">
    <property type="entry name" value="Ribosomal protein S5 domain 2-like"/>
    <property type="match status" value="1"/>
</dbReference>
<dbReference type="NCBIfam" id="TIGR00549">
    <property type="entry name" value="mevalon_kin"/>
    <property type="match status" value="1"/>
</dbReference>
<dbReference type="Pfam" id="PF08544">
    <property type="entry name" value="GHMP_kinases_C"/>
    <property type="match status" value="1"/>
</dbReference>
<dbReference type="GO" id="GO:0016126">
    <property type="term" value="P:sterol biosynthetic process"/>
    <property type="evidence" value="ECO:0007669"/>
    <property type="project" value="UniProtKB-KW"/>
</dbReference>
<dbReference type="InterPro" id="IPR006204">
    <property type="entry name" value="GHMP_kinase_N_dom"/>
</dbReference>
<keyword evidence="14 18" id="KW-0443">Lipid metabolism</keyword>